<dbReference type="OrthoDB" id="9984940at2759"/>
<protein>
    <recommendedName>
        <fullName evidence="2">F-box domain-containing protein</fullName>
    </recommendedName>
</protein>
<dbReference type="InterPro" id="IPR001810">
    <property type="entry name" value="F-box_dom"/>
</dbReference>
<evidence type="ECO:0000313" key="3">
    <source>
        <dbReference type="EMBL" id="CAG9857464.1"/>
    </source>
</evidence>
<keyword evidence="4" id="KW-1185">Reference proteome</keyword>
<dbReference type="Proteomes" id="UP001153712">
    <property type="component" value="Chromosome 14"/>
</dbReference>
<dbReference type="Gene3D" id="2.20.25.20">
    <property type="match status" value="1"/>
</dbReference>
<reference evidence="3" key="1">
    <citation type="submission" date="2022-01" db="EMBL/GenBank/DDBJ databases">
        <authorList>
            <person name="King R."/>
        </authorList>
    </citation>
    <scope>NUCLEOTIDE SEQUENCE</scope>
</reference>
<feature type="domain" description="F-box" evidence="2">
    <location>
        <begin position="172"/>
        <end position="201"/>
    </location>
</feature>
<feature type="region of interest" description="Disordered" evidence="1">
    <location>
        <begin position="129"/>
        <end position="152"/>
    </location>
</feature>
<dbReference type="EMBL" id="OU900107">
    <property type="protein sequence ID" value="CAG9857464.1"/>
    <property type="molecule type" value="Genomic_DNA"/>
</dbReference>
<gene>
    <name evidence="3" type="ORF">PHYEVI_LOCUS3869</name>
</gene>
<evidence type="ECO:0000313" key="4">
    <source>
        <dbReference type="Proteomes" id="UP001153712"/>
    </source>
</evidence>
<sequence length="452" mass="51317">MSDASESSYLDRNATSVYFQNNASHIGYNRKRKASYNEKISSDEKDLYSPQLSSTLNDSMELVNKDFANRKFSSVPNTPEQHVKHNRGEPVHKRANTSSFVKHFSQIGIHSQSPLRREAYDILYPELPSLEPAKRPQTPSNGDKTGPNPAKKRLFQPARIRPLTQILSNTLIMNKILRQLSNGDLYRLAKVSTRFRNAIANDFEAYPRYVEFLRAYKHQKENYKITPPNSPETVHKTDPDLNPELENFNYFCEFAKILNKNQSLVKCPRCQRASIVDNDIAQCQDVNRCGYIFCKRCNSFADHPKDFVDKCNNAQLLNASKSRNLLGDLSNSPITSDYGTGNSSSFFSSSLTLSSSSSCILSECEASTPKERVRRNLSKSLLLSSEMKIFCSNARNDSPQRRKSQRRASLVPVVSRDGEKRPDADVMEPSSPPKVKMYSVCSKQSKRNLKRL</sequence>
<accession>A0A9N9XKI9</accession>
<name>A0A9N9XKI9_PHYSR</name>
<feature type="region of interest" description="Disordered" evidence="1">
    <location>
        <begin position="394"/>
        <end position="452"/>
    </location>
</feature>
<dbReference type="Pfam" id="PF00646">
    <property type="entry name" value="F-box"/>
    <property type="match status" value="1"/>
</dbReference>
<evidence type="ECO:0000259" key="2">
    <source>
        <dbReference type="Pfam" id="PF00646"/>
    </source>
</evidence>
<dbReference type="AlphaFoldDB" id="A0A9N9XKI9"/>
<proteinExistence type="predicted"/>
<evidence type="ECO:0000256" key="1">
    <source>
        <dbReference type="SAM" id="MobiDB-lite"/>
    </source>
</evidence>
<organism evidence="3 4">
    <name type="scientific">Phyllotreta striolata</name>
    <name type="common">Striped flea beetle</name>
    <name type="synonym">Crioceris striolata</name>
    <dbReference type="NCBI Taxonomy" id="444603"/>
    <lineage>
        <taxon>Eukaryota</taxon>
        <taxon>Metazoa</taxon>
        <taxon>Ecdysozoa</taxon>
        <taxon>Arthropoda</taxon>
        <taxon>Hexapoda</taxon>
        <taxon>Insecta</taxon>
        <taxon>Pterygota</taxon>
        <taxon>Neoptera</taxon>
        <taxon>Endopterygota</taxon>
        <taxon>Coleoptera</taxon>
        <taxon>Polyphaga</taxon>
        <taxon>Cucujiformia</taxon>
        <taxon>Chrysomeloidea</taxon>
        <taxon>Chrysomelidae</taxon>
        <taxon>Galerucinae</taxon>
        <taxon>Alticini</taxon>
        <taxon>Phyllotreta</taxon>
    </lineage>
</organism>